<dbReference type="InterPro" id="IPR056909">
    <property type="entry name" value="SU10_portal"/>
</dbReference>
<dbReference type="Proteomes" id="UP000594621">
    <property type="component" value="Chromosome"/>
</dbReference>
<organism evidence="1 2">
    <name type="scientific">Bradyrhizobium commune</name>
    <dbReference type="NCBI Taxonomy" id="83627"/>
    <lineage>
        <taxon>Bacteria</taxon>
        <taxon>Pseudomonadati</taxon>
        <taxon>Pseudomonadota</taxon>
        <taxon>Alphaproteobacteria</taxon>
        <taxon>Hyphomicrobiales</taxon>
        <taxon>Nitrobacteraceae</taxon>
        <taxon>Bradyrhizobium</taxon>
    </lineage>
</organism>
<dbReference type="EMBL" id="CP061379">
    <property type="protein sequence ID" value="QPF93761.1"/>
    <property type="molecule type" value="Genomic_DNA"/>
</dbReference>
<reference evidence="1 2" key="1">
    <citation type="submission" date="2020-09" db="EMBL/GenBank/DDBJ databases">
        <title>Complete genomes of bradyrhizobia occurring on native shrubby legumes in Australia.</title>
        <authorList>
            <person name="Lafay B."/>
        </authorList>
    </citation>
    <scope>NUCLEOTIDE SEQUENCE [LARGE SCALE GENOMIC DNA]</scope>
    <source>
        <strain evidence="1 2">BDV5040</strain>
    </source>
</reference>
<name>A0A7S9D9Q4_9BRAD</name>
<keyword evidence="2" id="KW-1185">Reference proteome</keyword>
<gene>
    <name evidence="1" type="ORF">IC761_11060</name>
</gene>
<dbReference type="KEGG" id="bcou:IC761_11060"/>
<protein>
    <submittedName>
        <fullName evidence="1">Uncharacterized protein</fullName>
    </submittedName>
</protein>
<evidence type="ECO:0000313" key="2">
    <source>
        <dbReference type="Proteomes" id="UP000594621"/>
    </source>
</evidence>
<proteinExistence type="predicted"/>
<accession>A0A7S9D9Q4</accession>
<evidence type="ECO:0000313" key="1">
    <source>
        <dbReference type="EMBL" id="QPF93761.1"/>
    </source>
</evidence>
<sequence>MSKKMSISEVKTMLASEKANALAAMSAARLAEERADAMDYYLGDMRKDMPVQDGRSRAVSTDVADAIEGLMPSLMDIFAGSDEVVHFEPVGPEDVAAAQQETDYVNHVFMQQNGGFMILYSFIKDALLSKAGIVKVWWEEREEESRETYYDLTDDQFALLAQDVAESNGAMKIVAHTVRDGADLQDRSQTAPFEGFKAAANREPIDATAIVR</sequence>
<dbReference type="AlphaFoldDB" id="A0A7S9D9Q4"/>
<dbReference type="Pfam" id="PF23899">
    <property type="entry name" value="SU10_portal"/>
    <property type="match status" value="1"/>
</dbReference>
<dbReference type="RefSeq" id="WP_195803268.1">
    <property type="nucleotide sequence ID" value="NZ_CP061379.1"/>
</dbReference>